<keyword evidence="1" id="KW-1133">Transmembrane helix</keyword>
<organism evidence="4 5">
    <name type="scientific">Candidatus Pseudobacter hemicellulosilyticus</name>
    <dbReference type="NCBI Taxonomy" id="3121375"/>
    <lineage>
        <taxon>Bacteria</taxon>
        <taxon>Pseudomonadati</taxon>
        <taxon>Bacteroidota</taxon>
        <taxon>Chitinophagia</taxon>
        <taxon>Chitinophagales</taxon>
        <taxon>Chitinophagaceae</taxon>
        <taxon>Pseudobacter</taxon>
    </lineage>
</organism>
<keyword evidence="1" id="KW-0472">Membrane</keyword>
<dbReference type="InterPro" id="IPR006860">
    <property type="entry name" value="FecR"/>
</dbReference>
<feature type="transmembrane region" description="Helical" evidence="1">
    <location>
        <begin position="20"/>
        <end position="38"/>
    </location>
</feature>
<feature type="domain" description="Protein FecR C-terminal" evidence="3">
    <location>
        <begin position="262"/>
        <end position="329"/>
    </location>
</feature>
<reference evidence="4" key="1">
    <citation type="submission" date="2023-03" db="EMBL/GenBank/DDBJ databases">
        <title>Andean soil-derived lignocellulolytic bacterial consortium as a source of novel taxa and putative plastic-active enzymes.</title>
        <authorList>
            <person name="Diaz-Garcia L."/>
            <person name="Chuvochina M."/>
            <person name="Feuerriegel G."/>
            <person name="Bunk B."/>
            <person name="Sproer C."/>
            <person name="Streit W.R."/>
            <person name="Rodriguez L.M."/>
            <person name="Overmann J."/>
            <person name="Jimenez D.J."/>
        </authorList>
    </citation>
    <scope>NUCLEOTIDE SEQUENCE</scope>
    <source>
        <strain evidence="4">MAG 7</strain>
    </source>
</reference>
<proteinExistence type="predicted"/>
<accession>A0AAJ5WPN0</accession>
<dbReference type="EMBL" id="CP119311">
    <property type="protein sequence ID" value="WEK34452.1"/>
    <property type="molecule type" value="Genomic_DNA"/>
</dbReference>
<keyword evidence="1" id="KW-0812">Transmembrane</keyword>
<dbReference type="InterPro" id="IPR032508">
    <property type="entry name" value="FecR_C"/>
</dbReference>
<sequence length="332" mass="35648">MKEEKAKTQAPQKNNSFVPMAAALIIFGIAAFYVLYYYRKPDAPIKPTDHMAHELRNDLPPGKARATLTLEGQQPLVLDSLADGQIAYAGLNTLSKTGNRLQWKGNTAGAPAMVTLSTPVGGLYTVTLSDGTTVWLNAASSLQFPETFPAGSREVALKGQAYFEIAPGGSQPFVIHTEGMTLGSSSASIDLKNYSGEPGAQITMVNGNASVSLTGTGTVQQENHPVTSLNTGDQAFVAQRNSIRVAAVKEPAYAADWINHQFHFNNDSITTVMRDLERWFGARVVYEGDIPAATISGKVASDIPLSLVLNFLRGTGKAHFRQDNGTVYVTKK</sequence>
<dbReference type="InterPro" id="IPR012373">
    <property type="entry name" value="Ferrdict_sens_TM"/>
</dbReference>
<dbReference type="GO" id="GO:0016989">
    <property type="term" value="F:sigma factor antagonist activity"/>
    <property type="evidence" value="ECO:0007669"/>
    <property type="project" value="TreeGrafter"/>
</dbReference>
<dbReference type="Pfam" id="PF16344">
    <property type="entry name" value="FecR_C"/>
    <property type="match status" value="1"/>
</dbReference>
<evidence type="ECO:0000259" key="2">
    <source>
        <dbReference type="Pfam" id="PF04773"/>
    </source>
</evidence>
<evidence type="ECO:0000313" key="5">
    <source>
        <dbReference type="Proteomes" id="UP001220610"/>
    </source>
</evidence>
<dbReference type="Proteomes" id="UP001220610">
    <property type="component" value="Chromosome"/>
</dbReference>
<evidence type="ECO:0000256" key="1">
    <source>
        <dbReference type="SAM" id="Phobius"/>
    </source>
</evidence>
<dbReference type="PANTHER" id="PTHR30273">
    <property type="entry name" value="PERIPLASMIC SIGNAL SENSOR AND SIGMA FACTOR ACTIVATOR FECR-RELATED"/>
    <property type="match status" value="1"/>
</dbReference>
<dbReference type="Gene3D" id="3.55.50.30">
    <property type="match status" value="1"/>
</dbReference>
<name>A0AAJ5WPN0_9BACT</name>
<feature type="domain" description="FecR protein" evidence="2">
    <location>
        <begin position="115"/>
        <end position="208"/>
    </location>
</feature>
<dbReference type="AlphaFoldDB" id="A0AAJ5WPN0"/>
<gene>
    <name evidence="4" type="ORF">P0Y53_18350</name>
</gene>
<dbReference type="PANTHER" id="PTHR30273:SF2">
    <property type="entry name" value="PROTEIN FECR"/>
    <property type="match status" value="1"/>
</dbReference>
<dbReference type="Pfam" id="PF04773">
    <property type="entry name" value="FecR"/>
    <property type="match status" value="1"/>
</dbReference>
<evidence type="ECO:0000259" key="3">
    <source>
        <dbReference type="Pfam" id="PF16344"/>
    </source>
</evidence>
<protein>
    <submittedName>
        <fullName evidence="4">FecR family protein</fullName>
    </submittedName>
</protein>
<evidence type="ECO:0000313" key="4">
    <source>
        <dbReference type="EMBL" id="WEK34452.1"/>
    </source>
</evidence>
<dbReference type="Gene3D" id="2.60.120.1440">
    <property type="match status" value="1"/>
</dbReference>